<organism evidence="4 5">
    <name type="scientific">Virgisporangium ochraceum</name>
    <dbReference type="NCBI Taxonomy" id="65505"/>
    <lineage>
        <taxon>Bacteria</taxon>
        <taxon>Bacillati</taxon>
        <taxon>Actinomycetota</taxon>
        <taxon>Actinomycetes</taxon>
        <taxon>Micromonosporales</taxon>
        <taxon>Micromonosporaceae</taxon>
        <taxon>Virgisporangium</taxon>
    </lineage>
</organism>
<name>A0A8J3ZNX7_9ACTN</name>
<gene>
    <name evidence="4" type="ORF">Voc01_012500</name>
</gene>
<feature type="compositionally biased region" description="Low complexity" evidence="1">
    <location>
        <begin position="137"/>
        <end position="167"/>
    </location>
</feature>
<feature type="compositionally biased region" description="Gly residues" evidence="1">
    <location>
        <begin position="37"/>
        <end position="54"/>
    </location>
</feature>
<feature type="domain" description="PASTA" evidence="3">
    <location>
        <begin position="165"/>
        <end position="232"/>
    </location>
</feature>
<feature type="region of interest" description="Disordered" evidence="1">
    <location>
        <begin position="1"/>
        <end position="79"/>
    </location>
</feature>
<evidence type="ECO:0000313" key="4">
    <source>
        <dbReference type="EMBL" id="GIJ66333.1"/>
    </source>
</evidence>
<keyword evidence="2" id="KW-0812">Transmembrane</keyword>
<sequence length="248" mass="25644">MGRFDDDETRIRPGGAFDETRVRPGGGLDETRVRPAGAGGGPDGIPGGIPGGAPDGTRMLPPTPDEPPRWEARATVPPAGAVPPAPYEYYEDPVAPPDDRNWLRPLLFGLLGLVLLGALLTGIWLIFTADDEPPAPQVSASAAPSAPATTRTTPPATSAPPTSAAPETVVVPGDLIGLTEDEARQKLEDAGLRVQVTRRADATMAPGTVIEADPEPGSDVEPNTVVRIVVATAPRPSPPRSSQDDGNG</sequence>
<evidence type="ECO:0000313" key="5">
    <source>
        <dbReference type="Proteomes" id="UP000635606"/>
    </source>
</evidence>
<dbReference type="CDD" id="cd06577">
    <property type="entry name" value="PASTA_pknB"/>
    <property type="match status" value="1"/>
</dbReference>
<protein>
    <recommendedName>
        <fullName evidence="3">PASTA domain-containing protein</fullName>
    </recommendedName>
</protein>
<keyword evidence="5" id="KW-1185">Reference proteome</keyword>
<proteinExistence type="predicted"/>
<dbReference type="PROSITE" id="PS51178">
    <property type="entry name" value="PASTA"/>
    <property type="match status" value="1"/>
</dbReference>
<evidence type="ECO:0000256" key="2">
    <source>
        <dbReference type="SAM" id="Phobius"/>
    </source>
</evidence>
<dbReference type="Gene3D" id="3.30.10.20">
    <property type="match status" value="1"/>
</dbReference>
<dbReference type="Pfam" id="PF03793">
    <property type="entry name" value="PASTA"/>
    <property type="match status" value="1"/>
</dbReference>
<feature type="region of interest" description="Disordered" evidence="1">
    <location>
        <begin position="133"/>
        <end position="167"/>
    </location>
</feature>
<comment type="caution">
    <text evidence="4">The sequence shown here is derived from an EMBL/GenBank/DDBJ whole genome shotgun (WGS) entry which is preliminary data.</text>
</comment>
<dbReference type="SMART" id="SM00740">
    <property type="entry name" value="PASTA"/>
    <property type="match status" value="1"/>
</dbReference>
<accession>A0A8J3ZNX7</accession>
<dbReference type="EMBL" id="BOPH01000017">
    <property type="protein sequence ID" value="GIJ66333.1"/>
    <property type="molecule type" value="Genomic_DNA"/>
</dbReference>
<reference evidence="4" key="1">
    <citation type="submission" date="2021-01" db="EMBL/GenBank/DDBJ databases">
        <title>Whole genome shotgun sequence of Virgisporangium ochraceum NBRC 16418.</title>
        <authorList>
            <person name="Komaki H."/>
            <person name="Tamura T."/>
        </authorList>
    </citation>
    <scope>NUCLEOTIDE SEQUENCE</scope>
    <source>
        <strain evidence="4">NBRC 16418</strain>
    </source>
</reference>
<keyword evidence="2" id="KW-0472">Membrane</keyword>
<dbReference type="AlphaFoldDB" id="A0A8J3ZNX7"/>
<evidence type="ECO:0000259" key="3">
    <source>
        <dbReference type="PROSITE" id="PS51178"/>
    </source>
</evidence>
<keyword evidence="2" id="KW-1133">Transmembrane helix</keyword>
<dbReference type="InterPro" id="IPR005543">
    <property type="entry name" value="PASTA_dom"/>
</dbReference>
<dbReference type="Proteomes" id="UP000635606">
    <property type="component" value="Unassembled WGS sequence"/>
</dbReference>
<evidence type="ECO:0000256" key="1">
    <source>
        <dbReference type="SAM" id="MobiDB-lite"/>
    </source>
</evidence>
<feature type="transmembrane region" description="Helical" evidence="2">
    <location>
        <begin position="106"/>
        <end position="127"/>
    </location>
</feature>